<keyword evidence="2" id="KW-1185">Reference proteome</keyword>
<name>A0ABT9ZN96_9BACI</name>
<proteinExistence type="predicted"/>
<protein>
    <submittedName>
        <fullName evidence="1">Uncharacterized protein YukE</fullName>
    </submittedName>
</protein>
<dbReference type="NCBIfam" id="NF047388">
    <property type="entry name" value="SA1320_fam"/>
    <property type="match status" value="1"/>
</dbReference>
<evidence type="ECO:0000313" key="2">
    <source>
        <dbReference type="Proteomes" id="UP001234495"/>
    </source>
</evidence>
<dbReference type="Proteomes" id="UP001234495">
    <property type="component" value="Unassembled WGS sequence"/>
</dbReference>
<reference evidence="1 2" key="1">
    <citation type="submission" date="2023-07" db="EMBL/GenBank/DDBJ databases">
        <title>Genomic Encyclopedia of Type Strains, Phase IV (KMG-IV): sequencing the most valuable type-strain genomes for metagenomic binning, comparative biology and taxonomic classification.</title>
        <authorList>
            <person name="Goeker M."/>
        </authorList>
    </citation>
    <scope>NUCLEOTIDE SEQUENCE [LARGE SCALE GENOMIC DNA]</scope>
    <source>
        <strain evidence="1 2">DSM 29005</strain>
    </source>
</reference>
<gene>
    <name evidence="1" type="ORF">J2S19_004822</name>
</gene>
<dbReference type="EMBL" id="JAUSUD010000042">
    <property type="protein sequence ID" value="MDQ0233475.1"/>
    <property type="molecule type" value="Genomic_DNA"/>
</dbReference>
<organism evidence="1 2">
    <name type="scientific">Metabacillus malikii</name>
    <dbReference type="NCBI Taxonomy" id="1504265"/>
    <lineage>
        <taxon>Bacteria</taxon>
        <taxon>Bacillati</taxon>
        <taxon>Bacillota</taxon>
        <taxon>Bacilli</taxon>
        <taxon>Bacillales</taxon>
        <taxon>Bacillaceae</taxon>
        <taxon>Metabacillus</taxon>
    </lineage>
</organism>
<comment type="caution">
    <text evidence="1">The sequence shown here is derived from an EMBL/GenBank/DDBJ whole genome shotgun (WGS) entry which is preliminary data.</text>
</comment>
<dbReference type="RefSeq" id="WP_307346868.1">
    <property type="nucleotide sequence ID" value="NZ_JAUSUD010000042.1"/>
</dbReference>
<evidence type="ECO:0000313" key="1">
    <source>
        <dbReference type="EMBL" id="MDQ0233475.1"/>
    </source>
</evidence>
<sequence>MIDETQKFENITNYFSAYDVLTTTETSLGLGNRIPGVQHRINNGIPEFDKLSTNHTGYLRESDGRQYYQIGDDVIHVDADSHVITSIWTGESLHGGGSSRKIIMDKDHLYMLANALSEDVAVKIQRSGNYLENSNNIVEEESRQFYERVDKLQQIFEDLFDQLAGNRLFMGLTSVGNLLILEIHALQALLNQAESNCQSLNSILNSPPAELLEHILNQDISVESVFVTARNHLENLKEDVGQLSNTLKTIITDGVTELFVGGTNSWEDAVVRELEAHYHILMKNKDTMLEQVINFAKEVNNTADHFEQADRSIAHAIENGKSTETTIGKANQSKLYTMEESAYLPDGMKFKEMHLDFVYGIFTHSVQLKLLPHLTNIKFTLSLVETALELINKSVKGLTVSLLHGNLPGKIVSLFTNYDEKIKSYVNSALSPLEEVRLTIEGIHDGISRLIVNFPTLAHNFKPCR</sequence>
<accession>A0ABT9ZN96</accession>